<organism evidence="12 13">
    <name type="scientific">Baekduia soli</name>
    <dbReference type="NCBI Taxonomy" id="496014"/>
    <lineage>
        <taxon>Bacteria</taxon>
        <taxon>Bacillati</taxon>
        <taxon>Actinomycetota</taxon>
        <taxon>Thermoleophilia</taxon>
        <taxon>Solirubrobacterales</taxon>
        <taxon>Baekduiaceae</taxon>
        <taxon>Baekduia</taxon>
    </lineage>
</organism>
<dbReference type="AlphaFoldDB" id="A0A5B8UCH1"/>
<keyword evidence="4" id="KW-0285">Flavoprotein</keyword>
<feature type="binding site" evidence="9">
    <location>
        <position position="373"/>
    </location>
    <ligand>
        <name>FAD</name>
        <dbReference type="ChEBI" id="CHEBI:57692"/>
    </ligand>
</feature>
<keyword evidence="7" id="KW-0560">Oxidoreductase</keyword>
<evidence type="ECO:0000256" key="5">
    <source>
        <dbReference type="ARBA" id="ARBA00022827"/>
    </source>
</evidence>
<dbReference type="PIRSF" id="PIRSF000362">
    <property type="entry name" value="FNR"/>
    <property type="match status" value="1"/>
</dbReference>
<dbReference type="Gene3D" id="3.50.50.60">
    <property type="entry name" value="FAD/NAD(P)-binding domain"/>
    <property type="match status" value="1"/>
</dbReference>
<dbReference type="GO" id="GO:0004324">
    <property type="term" value="F:ferredoxin-NADP+ reductase activity"/>
    <property type="evidence" value="ECO:0007669"/>
    <property type="project" value="UniProtKB-EC"/>
</dbReference>
<dbReference type="EC" id="1.18.1.2" evidence="3"/>
<evidence type="ECO:0000313" key="12">
    <source>
        <dbReference type="EMBL" id="QEC50352.1"/>
    </source>
</evidence>
<dbReference type="InterPro" id="IPR023753">
    <property type="entry name" value="FAD/NAD-binding_dom"/>
</dbReference>
<keyword evidence="6 10" id="KW-0521">NADP</keyword>
<accession>A0A5B8UCH1</accession>
<name>A0A5B8UCH1_9ACTN</name>
<feature type="binding site" evidence="9">
    <location>
        <position position="86"/>
    </location>
    <ligand>
        <name>FAD</name>
        <dbReference type="ChEBI" id="CHEBI:57692"/>
    </ligand>
</feature>
<dbReference type="Proteomes" id="UP000321805">
    <property type="component" value="Chromosome"/>
</dbReference>
<feature type="binding site" evidence="10">
    <location>
        <position position="213"/>
    </location>
    <ligand>
        <name>NADP(+)</name>
        <dbReference type="ChEBI" id="CHEBI:58349"/>
    </ligand>
</feature>
<evidence type="ECO:0000256" key="1">
    <source>
        <dbReference type="ARBA" id="ARBA00001974"/>
    </source>
</evidence>
<proteinExistence type="inferred from homology"/>
<feature type="binding site" evidence="9">
    <location>
        <begin position="380"/>
        <end position="382"/>
    </location>
    <ligand>
        <name>FAD</name>
        <dbReference type="ChEBI" id="CHEBI:57692"/>
    </ligand>
</feature>
<feature type="binding site" evidence="10">
    <location>
        <begin position="157"/>
        <end position="160"/>
    </location>
    <ligand>
        <name>NADP(+)</name>
        <dbReference type="ChEBI" id="CHEBI:58349"/>
    </ligand>
</feature>
<dbReference type="SUPFAM" id="SSF51971">
    <property type="entry name" value="Nucleotide-binding domain"/>
    <property type="match status" value="1"/>
</dbReference>
<feature type="binding site" evidence="9">
    <location>
        <position position="23"/>
    </location>
    <ligand>
        <name>FAD</name>
        <dbReference type="ChEBI" id="CHEBI:57692"/>
    </ligand>
</feature>
<evidence type="ECO:0000256" key="4">
    <source>
        <dbReference type="ARBA" id="ARBA00022630"/>
    </source>
</evidence>
<comment type="similarity">
    <text evidence="2">Belongs to the ferredoxin--NADP reductase type 1 family.</text>
</comment>
<keyword evidence="13" id="KW-1185">Reference proteome</keyword>
<feature type="binding site" evidence="10">
    <location>
        <begin position="201"/>
        <end position="202"/>
    </location>
    <ligand>
        <name>NADP(+)</name>
        <dbReference type="ChEBI" id="CHEBI:58349"/>
    </ligand>
</feature>
<dbReference type="InterPro" id="IPR055275">
    <property type="entry name" value="Ferredox_Rdtase"/>
</dbReference>
<dbReference type="PRINTS" id="PR00419">
    <property type="entry name" value="ADXRDTASE"/>
</dbReference>
<evidence type="ECO:0000256" key="9">
    <source>
        <dbReference type="PIRSR" id="PIRSR000362-1"/>
    </source>
</evidence>
<dbReference type="PANTHER" id="PTHR48467:SF1">
    <property type="entry name" value="GLUTAMATE SYNTHASE 1 [NADH], CHLOROPLASTIC-LIKE"/>
    <property type="match status" value="1"/>
</dbReference>
<dbReference type="EMBL" id="CP042430">
    <property type="protein sequence ID" value="QEC50352.1"/>
    <property type="molecule type" value="Genomic_DNA"/>
</dbReference>
<evidence type="ECO:0000256" key="8">
    <source>
        <dbReference type="ARBA" id="ARBA00047776"/>
    </source>
</evidence>
<comment type="catalytic activity">
    <reaction evidence="8">
        <text>2 reduced [2Fe-2S]-[ferredoxin] + NADP(+) + H(+) = 2 oxidized [2Fe-2S]-[ferredoxin] + NADPH</text>
        <dbReference type="Rhea" id="RHEA:20125"/>
        <dbReference type="Rhea" id="RHEA-COMP:10000"/>
        <dbReference type="Rhea" id="RHEA-COMP:10001"/>
        <dbReference type="ChEBI" id="CHEBI:15378"/>
        <dbReference type="ChEBI" id="CHEBI:33737"/>
        <dbReference type="ChEBI" id="CHEBI:33738"/>
        <dbReference type="ChEBI" id="CHEBI:57783"/>
        <dbReference type="ChEBI" id="CHEBI:58349"/>
        <dbReference type="EC" id="1.18.1.2"/>
    </reaction>
</comment>
<keyword evidence="5 9" id="KW-0274">FAD</keyword>
<dbReference type="Pfam" id="PF07992">
    <property type="entry name" value="Pyr_redox_2"/>
    <property type="match status" value="1"/>
</dbReference>
<evidence type="ECO:0000256" key="7">
    <source>
        <dbReference type="ARBA" id="ARBA00023002"/>
    </source>
</evidence>
<feature type="binding site" evidence="9">
    <location>
        <position position="50"/>
    </location>
    <ligand>
        <name>FAD</name>
        <dbReference type="ChEBI" id="CHEBI:57692"/>
    </ligand>
</feature>
<dbReference type="InterPro" id="IPR021163">
    <property type="entry name" value="Ferredox_Rdtase_adrenod"/>
</dbReference>
<evidence type="ECO:0000256" key="2">
    <source>
        <dbReference type="ARBA" id="ARBA00008312"/>
    </source>
</evidence>
<dbReference type="OrthoDB" id="289202at2"/>
<gene>
    <name evidence="12" type="ORF">FSW04_24050</name>
</gene>
<dbReference type="PANTHER" id="PTHR48467">
    <property type="entry name" value="GLUTAMATE SYNTHASE 1 [NADH], CHLOROPLASTIC-LIKE"/>
    <property type="match status" value="1"/>
</dbReference>
<dbReference type="InterPro" id="IPR036188">
    <property type="entry name" value="FAD/NAD-bd_sf"/>
</dbReference>
<evidence type="ECO:0000256" key="6">
    <source>
        <dbReference type="ARBA" id="ARBA00022857"/>
    </source>
</evidence>
<evidence type="ECO:0000313" key="13">
    <source>
        <dbReference type="Proteomes" id="UP000321805"/>
    </source>
</evidence>
<feature type="domain" description="FAD/NAD(P)-binding" evidence="11">
    <location>
        <begin position="15"/>
        <end position="173"/>
    </location>
</feature>
<reference evidence="12 13" key="1">
    <citation type="journal article" date="2018" name="J. Microbiol.">
        <title>Baekduia soli gen. nov., sp. nov., a novel bacterium isolated from the soil of Baekdu Mountain and proposal of a novel family name, Baekduiaceae fam. nov.</title>
        <authorList>
            <person name="An D.S."/>
            <person name="Siddiqi M.Z."/>
            <person name="Kim K.H."/>
            <person name="Yu H.S."/>
            <person name="Im W.T."/>
        </authorList>
    </citation>
    <scope>NUCLEOTIDE SEQUENCE [LARGE SCALE GENOMIC DNA]</scope>
    <source>
        <strain evidence="12 13">BR7-21</strain>
    </source>
</reference>
<dbReference type="KEGG" id="bsol:FSW04_24050"/>
<evidence type="ECO:0000256" key="10">
    <source>
        <dbReference type="PIRSR" id="PIRSR000362-2"/>
    </source>
</evidence>
<dbReference type="Gene3D" id="3.40.50.720">
    <property type="entry name" value="NAD(P)-binding Rossmann-like Domain"/>
    <property type="match status" value="1"/>
</dbReference>
<evidence type="ECO:0000259" key="11">
    <source>
        <dbReference type="Pfam" id="PF07992"/>
    </source>
</evidence>
<feature type="binding site" evidence="10">
    <location>
        <position position="380"/>
    </location>
    <ligand>
        <name>NADP(+)</name>
        <dbReference type="ChEBI" id="CHEBI:58349"/>
    </ligand>
</feature>
<comment type="cofactor">
    <cofactor evidence="1 9">
        <name>FAD</name>
        <dbReference type="ChEBI" id="CHEBI:57692"/>
    </cofactor>
</comment>
<evidence type="ECO:0000256" key="3">
    <source>
        <dbReference type="ARBA" id="ARBA00013223"/>
    </source>
</evidence>
<protein>
    <recommendedName>
        <fullName evidence="3">ferredoxin--NADP(+) reductase</fullName>
        <ecNumber evidence="3">1.18.1.2</ecNumber>
    </recommendedName>
</protein>
<sequence>MCAGVSTAETSSLRAVIIGAGPSGFYCADQLLGAGFEVDLLDALPTPFGLVRAGVAPDHPKIKAVIRVYEKTAAKPGFRFFGGIELGRDVTRSELLERYDAVVYAVGTSDDNRLGIPGEDRPGSHPATHFVAWYNGHPDATDHDFDLAVDRAVVIGNGNVAIDVARMLVLHPDELSPTDTADHAIEVLAQSQVSEVVLLGRRGPAQAAFTNPELRELADLQRAGVQVDVTDMELDEHSARWLETEADITARKNVEILAAYAQEGPKEATHRIVLRFLRSPVEILGEGTDGRVTGIRVVKNRIEPTADGTGLRAVPTGEEEVIGCGLVLRSIGYRGRPVGDVPFDDRRGLIRNEGGRVCDEEGRPHRGEYVVGWIKRGPSGVIGTNKKDAADTVARILEDRDAGALNVPVLHDPAESAELYAQRAPDAVTWEGWQAIDAHEKSAGEPHGRPRVKLVRLADLHGAARPVDRA</sequence>